<protein>
    <submittedName>
        <fullName evidence="2">Transporter substrate-binding domain-containing protein</fullName>
    </submittedName>
</protein>
<dbReference type="SUPFAM" id="SSF53850">
    <property type="entry name" value="Periplasmic binding protein-like II"/>
    <property type="match status" value="1"/>
</dbReference>
<comment type="caution">
    <text evidence="2">The sequence shown here is derived from an EMBL/GenBank/DDBJ whole genome shotgun (WGS) entry which is preliminary data.</text>
</comment>
<sequence>MNISSDQRLLMFGYYAIFNRYIDSDSINMVFRTVKIAVFAAFYSLCFPLFAQTQQLNLVGEYIPDITNNDGSGYQFEMVRAIFEPLGYQVNIKVYPYRRALKKVASGQADMMIGMIRHSNIPVIFSHTPHETDKILAVYLKEDNIDWQGISTLKNKKLVMLQAMDEDAKARLPILNEQVSVVSTPIQAFKMLKYRRADFIIMTEAEYIINYKKTANSSSNLTSQPIGFIEIHAAFPDSPSGQKFKSIWDENFLSYLTSEPAKVMFDRWGATKNYQTTLDYFSAPNLTKR</sequence>
<reference evidence="2 4" key="1">
    <citation type="submission" date="2019-07" db="EMBL/GenBank/DDBJ databases">
        <title>Genomes of sea-ice associated Colwellia species.</title>
        <authorList>
            <person name="Bowman J.P."/>
        </authorList>
    </citation>
    <scope>NUCLEOTIDE SEQUENCE [LARGE SCALE GENOMIC DNA]</scope>
    <source>
        <strain evidence="1 3">ACAM 607</strain>
        <strain evidence="2 4">IC036</strain>
    </source>
</reference>
<evidence type="ECO:0000313" key="3">
    <source>
        <dbReference type="Proteomes" id="UP000321525"/>
    </source>
</evidence>
<dbReference type="Proteomes" id="UP000321525">
    <property type="component" value="Unassembled WGS sequence"/>
</dbReference>
<dbReference type="AlphaFoldDB" id="A0A5C6QKB9"/>
<evidence type="ECO:0000313" key="4">
    <source>
        <dbReference type="Proteomes" id="UP000321917"/>
    </source>
</evidence>
<dbReference type="Gene3D" id="3.40.190.10">
    <property type="entry name" value="Periplasmic binding protein-like II"/>
    <property type="match status" value="2"/>
</dbReference>
<dbReference type="RefSeq" id="WP_146796950.1">
    <property type="nucleotide sequence ID" value="NZ_VOLP01000002.1"/>
</dbReference>
<gene>
    <name evidence="1" type="ORF">ESZ26_09635</name>
    <name evidence="2" type="ORF">ESZ27_05635</name>
</gene>
<dbReference type="OrthoDB" id="245568at2"/>
<name>A0A5C6QKB9_9GAMM</name>
<proteinExistence type="predicted"/>
<organism evidence="2 4">
    <name type="scientific">Colwellia hornerae</name>
    <dbReference type="NCBI Taxonomy" id="89402"/>
    <lineage>
        <taxon>Bacteria</taxon>
        <taxon>Pseudomonadati</taxon>
        <taxon>Pseudomonadota</taxon>
        <taxon>Gammaproteobacteria</taxon>
        <taxon>Alteromonadales</taxon>
        <taxon>Colwelliaceae</taxon>
        <taxon>Colwellia</taxon>
    </lineage>
</organism>
<evidence type="ECO:0000313" key="2">
    <source>
        <dbReference type="EMBL" id="TWX69414.1"/>
    </source>
</evidence>
<dbReference type="Proteomes" id="UP000321917">
    <property type="component" value="Unassembled WGS sequence"/>
</dbReference>
<dbReference type="EMBL" id="VOLQ01000007">
    <property type="protein sequence ID" value="TWX69414.1"/>
    <property type="molecule type" value="Genomic_DNA"/>
</dbReference>
<dbReference type="EMBL" id="VOLR01000011">
    <property type="protein sequence ID" value="TWX59687.1"/>
    <property type="molecule type" value="Genomic_DNA"/>
</dbReference>
<keyword evidence="3" id="KW-1185">Reference proteome</keyword>
<evidence type="ECO:0000313" key="1">
    <source>
        <dbReference type="EMBL" id="TWX59687.1"/>
    </source>
</evidence>
<accession>A0A5C6QKB9</accession>